<gene>
    <name evidence="4" type="ordered locus">Cyan7822_6714</name>
</gene>
<dbReference type="EMBL" id="CP002201">
    <property type="protein sequence ID" value="ADN18395.1"/>
    <property type="molecule type" value="Genomic_DNA"/>
</dbReference>
<dbReference type="InterPro" id="IPR007890">
    <property type="entry name" value="CHASE2"/>
</dbReference>
<feature type="coiled-coil region" evidence="1">
    <location>
        <begin position="414"/>
        <end position="441"/>
    </location>
</feature>
<keyword evidence="2" id="KW-1133">Transmembrane helix</keyword>
<geneLocation type="plasmid" evidence="4 5">
    <name>Cy782203</name>
</geneLocation>
<keyword evidence="4" id="KW-0614">Plasmid</keyword>
<feature type="transmembrane region" description="Helical" evidence="2">
    <location>
        <begin position="388"/>
        <end position="408"/>
    </location>
</feature>
<organism evidence="4 5">
    <name type="scientific">Gloeothece verrucosa (strain PCC 7822)</name>
    <name type="common">Cyanothece sp. (strain PCC 7822)</name>
    <dbReference type="NCBI Taxonomy" id="497965"/>
    <lineage>
        <taxon>Bacteria</taxon>
        <taxon>Bacillati</taxon>
        <taxon>Cyanobacteriota</taxon>
        <taxon>Cyanophyceae</taxon>
        <taxon>Oscillatoriophycideae</taxon>
        <taxon>Chroococcales</taxon>
        <taxon>Aphanothecaceae</taxon>
        <taxon>Gloeothece</taxon>
        <taxon>Gloeothece verrucosa</taxon>
    </lineage>
</organism>
<dbReference type="OrthoDB" id="337251at2"/>
<evidence type="ECO:0000259" key="3">
    <source>
        <dbReference type="SMART" id="SM01080"/>
    </source>
</evidence>
<dbReference type="AlphaFoldDB" id="E0UN65"/>
<sequence length="695" mass="80188">MINRVFLRNIKQKNDKNRDNILFNLIKVALGLLLILGIGEIRNRGSLQWFEWVNLDIFFQLRPSESIDDRIVLVGQTEDDIKNMKSAYLSDRSVAQLIKIIKEGKPVAIGLDFLRDQPIGEGRQELLNIFNNTPNLYGVGKQTGIPGDPDFAPIAPPPINFAQITEASALEDGDSVVRRQLLYPKTTPPALPNLGLVLAFMYLEKQKAIKPEEGERKALKLGRATFFPFSNPSGPYTQADDGGYQISFNWRKIKFHVVSVGDVLARKNISGLFDNRIVIIGSYAPSKKDKFLTPYSRTLGDSPREMFGMEIQAQLTSAMIGQVLDDRPISLAFWSPRQILHWLIGCGIIVYVVLTFLSRKWIQIVIFLLGSSAILGVISYFLFLEAMWFPLVPSLIILWSLGIVLSGLDYEFYRVVDNRTIKELNQRLMELNQQLMNKLERRQAYKEFAVLSDQFSDKINKELQNLFNLKLVLSEKESWFKQKLKESINHGKISLELNQTWLETEIATEKIFESFDTLCLKLINHFPRLENLFSNYDLFDEIWGYLTIEEALKLAIKCLNSTYFKDYHVELERIIQMDFQSGHSNLEKVKPGRFIIVFNRIVDTILSKGQKGENAYPKNQAGKIYYPTIEIKTVYKNKLKLTFTVEYLIETSLYNILFCQEQLDYYKANLLIEQDNTKGQTHWIIDWNIWHSPDQ</sequence>
<proteinExistence type="predicted"/>
<dbReference type="KEGG" id="cyj:Cyan7822_6714"/>
<evidence type="ECO:0000313" key="5">
    <source>
        <dbReference type="Proteomes" id="UP000008206"/>
    </source>
</evidence>
<dbReference type="RefSeq" id="WP_013325522.1">
    <property type="nucleotide sequence ID" value="NC_014502.1"/>
</dbReference>
<evidence type="ECO:0000256" key="1">
    <source>
        <dbReference type="SAM" id="Coils"/>
    </source>
</evidence>
<feature type="transmembrane region" description="Helical" evidence="2">
    <location>
        <begin position="339"/>
        <end position="357"/>
    </location>
</feature>
<feature type="transmembrane region" description="Helical" evidence="2">
    <location>
        <begin position="21"/>
        <end position="39"/>
    </location>
</feature>
<name>E0UN65_GLOV7</name>
<accession>E0UN65</accession>
<evidence type="ECO:0000256" key="2">
    <source>
        <dbReference type="SAM" id="Phobius"/>
    </source>
</evidence>
<keyword evidence="1" id="KW-0175">Coiled coil</keyword>
<keyword evidence="2" id="KW-0812">Transmembrane</keyword>
<protein>
    <submittedName>
        <fullName evidence="4">CHASE2 domain protein</fullName>
    </submittedName>
</protein>
<reference evidence="5" key="1">
    <citation type="journal article" date="2011" name="MBio">
        <title>Novel metabolic attributes of the genus Cyanothece, comprising a group of unicellular nitrogen-fixing Cyanobacteria.</title>
        <authorList>
            <person name="Bandyopadhyay A."/>
            <person name="Elvitigala T."/>
            <person name="Welsh E."/>
            <person name="Stockel J."/>
            <person name="Liberton M."/>
            <person name="Min H."/>
            <person name="Sherman L.A."/>
            <person name="Pakrasi H.B."/>
        </authorList>
    </citation>
    <scope>NUCLEOTIDE SEQUENCE [LARGE SCALE GENOMIC DNA]</scope>
    <source>
        <strain evidence="5">PCC 7822</strain>
        <plasmid evidence="5">Cy782203</plasmid>
    </source>
</reference>
<feature type="domain" description="CHASE2" evidence="3">
    <location>
        <begin position="47"/>
        <end position="351"/>
    </location>
</feature>
<feature type="transmembrane region" description="Helical" evidence="2">
    <location>
        <begin position="364"/>
        <end position="382"/>
    </location>
</feature>
<keyword evidence="2" id="KW-0472">Membrane</keyword>
<keyword evidence="5" id="KW-1185">Reference proteome</keyword>
<evidence type="ECO:0000313" key="4">
    <source>
        <dbReference type="EMBL" id="ADN18395.1"/>
    </source>
</evidence>
<dbReference type="SMART" id="SM01080">
    <property type="entry name" value="CHASE2"/>
    <property type="match status" value="1"/>
</dbReference>
<dbReference type="Pfam" id="PF05226">
    <property type="entry name" value="CHASE2"/>
    <property type="match status" value="1"/>
</dbReference>
<dbReference type="Proteomes" id="UP000008206">
    <property type="component" value="Plasmid Cy782203"/>
</dbReference>
<dbReference type="HOGENOM" id="CLU_413181_0_0_3"/>